<organism evidence="1 2">
    <name type="scientific">Polaribacter butkevichii</name>
    <dbReference type="NCBI Taxonomy" id="218490"/>
    <lineage>
        <taxon>Bacteria</taxon>
        <taxon>Pseudomonadati</taxon>
        <taxon>Bacteroidota</taxon>
        <taxon>Flavobacteriia</taxon>
        <taxon>Flavobacteriales</taxon>
        <taxon>Flavobacteriaceae</taxon>
    </lineage>
</organism>
<sequence>MSFSKIKETRLRKKFDKKVLQLAKNRTVSQKEIKTVGILTTDAISLKLDVQSKIEKVLGVRNIKIYNFKKYNKSDSVSFKHFSEKDINWKGHFIQPNFKSFLEEPFDLLIGYFKEPNLYLQNAVLESKATFKAGFSDVNSKLYELEIVENTEHLDLFAAELKKYLIILKKLKN</sequence>
<evidence type="ECO:0000313" key="2">
    <source>
        <dbReference type="Proteomes" id="UP000247345"/>
    </source>
</evidence>
<dbReference type="Proteomes" id="UP000247345">
    <property type="component" value="Unassembled WGS sequence"/>
</dbReference>
<name>A0A2P6CF59_9FLAO</name>
<protein>
    <submittedName>
        <fullName evidence="1">Uncharacterized protein</fullName>
    </submittedName>
</protein>
<accession>A0A2P6CF59</accession>
<reference evidence="1 2" key="1">
    <citation type="submission" date="2016-12" db="EMBL/GenBank/DDBJ databases">
        <title>Trade-off between light-utilization and light-protection in marine flavobacteria.</title>
        <authorList>
            <person name="Kumagai Y."/>
            <person name="Yoshizawa S."/>
            <person name="Kogure K."/>
            <person name="Iwasaki W."/>
        </authorList>
    </citation>
    <scope>NUCLEOTIDE SEQUENCE [LARGE SCALE GENOMIC DNA]</scope>
    <source>
        <strain evidence="1 2">KCTC 12100</strain>
    </source>
</reference>
<proteinExistence type="predicted"/>
<dbReference type="RefSeq" id="WP_245893515.1">
    <property type="nucleotide sequence ID" value="NZ_CP150661.1"/>
</dbReference>
<comment type="caution">
    <text evidence="1">The sequence shown here is derived from an EMBL/GenBank/DDBJ whole genome shotgun (WGS) entry which is preliminary data.</text>
</comment>
<gene>
    <name evidence="1" type="ORF">BTO14_09820</name>
</gene>
<evidence type="ECO:0000313" key="1">
    <source>
        <dbReference type="EMBL" id="PQJ73543.1"/>
    </source>
</evidence>
<dbReference type="AlphaFoldDB" id="A0A2P6CF59"/>
<keyword evidence="2" id="KW-1185">Reference proteome</keyword>
<dbReference type="EMBL" id="MSCK01000001">
    <property type="protein sequence ID" value="PQJ73543.1"/>
    <property type="molecule type" value="Genomic_DNA"/>
</dbReference>
<dbReference type="Pfam" id="PF21857">
    <property type="entry name" value="DUF6913"/>
    <property type="match status" value="1"/>
</dbReference>
<dbReference type="InterPro" id="IPR054207">
    <property type="entry name" value="DUF6913"/>
</dbReference>